<keyword evidence="1" id="KW-0472">Membrane</keyword>
<keyword evidence="1" id="KW-0812">Transmembrane</keyword>
<proteinExistence type="predicted"/>
<organism evidence="2">
    <name type="scientific">marine metagenome</name>
    <dbReference type="NCBI Taxonomy" id="408172"/>
    <lineage>
        <taxon>unclassified sequences</taxon>
        <taxon>metagenomes</taxon>
        <taxon>ecological metagenomes</taxon>
    </lineage>
</organism>
<keyword evidence="1" id="KW-1133">Transmembrane helix</keyword>
<name>A0A382VY85_9ZZZZ</name>
<sequence length="154" mass="16759">MKKCRYCAEEIQAEATICKHCGKQQRNPNDMAKHINILGALFLTFSILMIIGGVVINQFLPMAGEISGDSTAIRITSIIGQSIGTVLFIFAAPGFICGYGLITKKAWSRVFGIILSCLSLLSIPIGTMIGIYGLWILFKDETKDLFSNPPPTGE</sequence>
<gene>
    <name evidence="2" type="ORF">METZ01_LOCUS403705</name>
</gene>
<feature type="transmembrane region" description="Helical" evidence="1">
    <location>
        <begin position="113"/>
        <end position="138"/>
    </location>
</feature>
<protein>
    <recommendedName>
        <fullName evidence="3">Zinc-ribbon domain-containing protein</fullName>
    </recommendedName>
</protein>
<feature type="transmembrane region" description="Helical" evidence="1">
    <location>
        <begin position="35"/>
        <end position="59"/>
    </location>
</feature>
<evidence type="ECO:0000256" key="1">
    <source>
        <dbReference type="SAM" id="Phobius"/>
    </source>
</evidence>
<feature type="transmembrane region" description="Helical" evidence="1">
    <location>
        <begin position="79"/>
        <end position="101"/>
    </location>
</feature>
<evidence type="ECO:0000313" key="2">
    <source>
        <dbReference type="EMBL" id="SVD50851.1"/>
    </source>
</evidence>
<reference evidence="2" key="1">
    <citation type="submission" date="2018-05" db="EMBL/GenBank/DDBJ databases">
        <authorList>
            <person name="Lanie J.A."/>
            <person name="Ng W.-L."/>
            <person name="Kazmierczak K.M."/>
            <person name="Andrzejewski T.M."/>
            <person name="Davidsen T.M."/>
            <person name="Wayne K.J."/>
            <person name="Tettelin H."/>
            <person name="Glass J.I."/>
            <person name="Rusch D."/>
            <person name="Podicherti R."/>
            <person name="Tsui H.-C.T."/>
            <person name="Winkler M.E."/>
        </authorList>
    </citation>
    <scope>NUCLEOTIDE SEQUENCE</scope>
</reference>
<dbReference type="EMBL" id="UINC01155157">
    <property type="protein sequence ID" value="SVD50851.1"/>
    <property type="molecule type" value="Genomic_DNA"/>
</dbReference>
<accession>A0A382VY85</accession>
<evidence type="ECO:0008006" key="3">
    <source>
        <dbReference type="Google" id="ProtNLM"/>
    </source>
</evidence>
<dbReference type="AlphaFoldDB" id="A0A382VY85"/>